<dbReference type="InterPro" id="IPR050463">
    <property type="entry name" value="Gfo/Idh/MocA_oxidrdct_glycsds"/>
</dbReference>
<evidence type="ECO:0000259" key="4">
    <source>
        <dbReference type="Pfam" id="PF01408"/>
    </source>
</evidence>
<keyword evidence="1" id="KW-0560">Oxidoreductase</keyword>
<dbReference type="EMBL" id="BAAARN010000002">
    <property type="protein sequence ID" value="GAA2737159.1"/>
    <property type="molecule type" value="Genomic_DNA"/>
</dbReference>
<evidence type="ECO:0000313" key="7">
    <source>
        <dbReference type="Proteomes" id="UP001501326"/>
    </source>
</evidence>
<evidence type="ECO:0000313" key="6">
    <source>
        <dbReference type="EMBL" id="GAA2737159.1"/>
    </source>
</evidence>
<dbReference type="PANTHER" id="PTHR43818">
    <property type="entry name" value="BCDNA.GH03377"/>
    <property type="match status" value="1"/>
</dbReference>
<name>A0ABN3UQ53_9MICO</name>
<proteinExistence type="predicted"/>
<keyword evidence="2" id="KW-0520">NAD</keyword>
<dbReference type="InterPro" id="IPR000683">
    <property type="entry name" value="Gfo/Idh/MocA-like_OxRdtase_N"/>
</dbReference>
<dbReference type="InterPro" id="IPR036291">
    <property type="entry name" value="NAD(P)-bd_dom_sf"/>
</dbReference>
<reference evidence="6 7" key="1">
    <citation type="journal article" date="2019" name="Int. J. Syst. Evol. Microbiol.">
        <title>The Global Catalogue of Microorganisms (GCM) 10K type strain sequencing project: providing services to taxonomists for standard genome sequencing and annotation.</title>
        <authorList>
            <consortium name="The Broad Institute Genomics Platform"/>
            <consortium name="The Broad Institute Genome Sequencing Center for Infectious Disease"/>
            <person name="Wu L."/>
            <person name="Ma J."/>
        </authorList>
    </citation>
    <scope>NUCLEOTIDE SEQUENCE [LARGE SCALE GENOMIC DNA]</scope>
    <source>
        <strain evidence="6 7">JCM 16378</strain>
    </source>
</reference>
<feature type="domain" description="Gfo/Idh/MocA-like oxidoreductase N-terminal" evidence="4">
    <location>
        <begin position="6"/>
        <end position="124"/>
    </location>
</feature>
<gene>
    <name evidence="6" type="ORF">GCM10009867_23270</name>
</gene>
<dbReference type="RefSeq" id="WP_344193533.1">
    <property type="nucleotide sequence ID" value="NZ_BAAARN010000002.1"/>
</dbReference>
<evidence type="ECO:0000256" key="2">
    <source>
        <dbReference type="ARBA" id="ARBA00023027"/>
    </source>
</evidence>
<dbReference type="InterPro" id="IPR055170">
    <property type="entry name" value="GFO_IDH_MocA-like_dom"/>
</dbReference>
<protein>
    <recommendedName>
        <fullName evidence="8">Oxidoreductase</fullName>
    </recommendedName>
</protein>
<feature type="domain" description="GFO/IDH/MocA-like oxidoreductase" evidence="5">
    <location>
        <begin position="134"/>
        <end position="255"/>
    </location>
</feature>
<evidence type="ECO:0000256" key="3">
    <source>
        <dbReference type="SAM" id="MobiDB-lite"/>
    </source>
</evidence>
<dbReference type="Gene3D" id="3.30.360.10">
    <property type="entry name" value="Dihydrodipicolinate Reductase, domain 2"/>
    <property type="match status" value="1"/>
</dbReference>
<sequence>MELDVIRLGVVGLGKMGLSHLAIFKAHPEVELAAVCDSTGYVLDVLAKYTGVTTYKDMGVMLREARLDAVVIATPSHLHAPMVRSALEAGVHVFCEKPFTLDDADGQALTQLAAERGLVTQVGYHNRFVAAFGELKALIESGALGDVTHVVAEAYGPVVLAPKGGTWRSRKSSGGGCLYDYAAHPIDLVQWYLGSPTSVAGSRLNRIFSAETDDEVVSTLMYPDDVTAQVSVNWSDESQRKMTTKISVWGTAGRAFADRQELQVYLRDTAPVPEGYRTGWNVRYTTELSEQPWFYLRGEEYSAQADAFVQRVKARSREGANTFESGVATDRILTMISRDAAAAASAPAASEPLGTISTNLPLNGRPTSTTTTRRRRSLPGRVPAALRTLRTLRPRRSRKAA</sequence>
<dbReference type="PANTHER" id="PTHR43818:SF11">
    <property type="entry name" value="BCDNA.GH03377"/>
    <property type="match status" value="1"/>
</dbReference>
<dbReference type="Pfam" id="PF01408">
    <property type="entry name" value="GFO_IDH_MocA"/>
    <property type="match status" value="1"/>
</dbReference>
<keyword evidence="7" id="KW-1185">Reference proteome</keyword>
<evidence type="ECO:0000256" key="1">
    <source>
        <dbReference type="ARBA" id="ARBA00023002"/>
    </source>
</evidence>
<accession>A0ABN3UQ53</accession>
<dbReference type="SUPFAM" id="SSF55347">
    <property type="entry name" value="Glyceraldehyde-3-phosphate dehydrogenase-like, C-terminal domain"/>
    <property type="match status" value="1"/>
</dbReference>
<feature type="region of interest" description="Disordered" evidence="3">
    <location>
        <begin position="354"/>
        <end position="383"/>
    </location>
</feature>
<evidence type="ECO:0000259" key="5">
    <source>
        <dbReference type="Pfam" id="PF22725"/>
    </source>
</evidence>
<dbReference type="Pfam" id="PF22725">
    <property type="entry name" value="GFO_IDH_MocA_C3"/>
    <property type="match status" value="1"/>
</dbReference>
<dbReference type="SUPFAM" id="SSF51735">
    <property type="entry name" value="NAD(P)-binding Rossmann-fold domains"/>
    <property type="match status" value="1"/>
</dbReference>
<organism evidence="6 7">
    <name type="scientific">Pedococcus aerophilus</name>
    <dbReference type="NCBI Taxonomy" id="436356"/>
    <lineage>
        <taxon>Bacteria</taxon>
        <taxon>Bacillati</taxon>
        <taxon>Actinomycetota</taxon>
        <taxon>Actinomycetes</taxon>
        <taxon>Micrococcales</taxon>
        <taxon>Intrasporangiaceae</taxon>
        <taxon>Pedococcus</taxon>
    </lineage>
</organism>
<dbReference type="Proteomes" id="UP001501326">
    <property type="component" value="Unassembled WGS sequence"/>
</dbReference>
<comment type="caution">
    <text evidence="6">The sequence shown here is derived from an EMBL/GenBank/DDBJ whole genome shotgun (WGS) entry which is preliminary data.</text>
</comment>
<dbReference type="Gene3D" id="3.40.50.720">
    <property type="entry name" value="NAD(P)-binding Rossmann-like Domain"/>
    <property type="match status" value="1"/>
</dbReference>
<evidence type="ECO:0008006" key="8">
    <source>
        <dbReference type="Google" id="ProtNLM"/>
    </source>
</evidence>